<name>A0A848DGY1_9PSEU</name>
<dbReference type="PANTHER" id="PTHR34047:SF10">
    <property type="entry name" value="GROUP II INTRON-ASSOCIATED OPEN READING FRAME"/>
    <property type="match status" value="1"/>
</dbReference>
<dbReference type="InterPro" id="IPR013597">
    <property type="entry name" value="Mat_intron_G2"/>
</dbReference>
<dbReference type="InterPro" id="IPR043502">
    <property type="entry name" value="DNA/RNA_pol_sf"/>
</dbReference>
<sequence>MRAARDNVGRLRQRIFKAAQAGDHKRVRNLQKLMLRSHSNTLLGVERVTELNAGRATAGVDGEVALTDEARADLVARVPREAATWQPLPVKRMYIPKAGAGHKLRPLGIPVIFDRVLQARVKNALEPEWEARFEIRSYGFRPGRGCHDAIEAIFNTLHGRGARRLWILDADLTAAFDRIDHSQLLAALGSFPGRETTRQWLKAGVFEPGKGFAPTEEGTPQGGVISPVLLNVALHGLEQAAGVRYRTSTARSTWALATSPVLVRYADDFVVACHSQQQAEQVKARLAQWLAVRGLALNEDKTSITHADRGFDFLGFNIRRYPNGKLLIKPSTAAITRIRKRLREVFQKMRGATVLALIQTLNPIISGWAAYYRAAVSSGVFSLLDDYVWKLALKWATRRHRNKPKKWIADRYFGRFHPHRKDRWVLGDRDSGVYLLKFSWTRIVRHQLVTGGSSPDDPALADYWARRRRKHKPPLGRYAVFQLQRQHGRCPICGDYLLHADHAPTSTEEWEQWFRVTRKAISKHSLKIAGGAEPGTPDRDRLHLVHTRCRRSASPRGGIGPALLRA</sequence>
<dbReference type="InterPro" id="IPR025960">
    <property type="entry name" value="RVT_N"/>
</dbReference>
<dbReference type="Proteomes" id="UP000586918">
    <property type="component" value="Unassembled WGS sequence"/>
</dbReference>
<accession>A0A848DGY1</accession>
<dbReference type="PANTHER" id="PTHR34047">
    <property type="entry name" value="NUCLEAR INTRON MATURASE 1, MITOCHONDRIAL-RELATED"/>
    <property type="match status" value="1"/>
</dbReference>
<dbReference type="RefSeq" id="WP_169412447.1">
    <property type="nucleotide sequence ID" value="NZ_JAAXKZ010000027.1"/>
</dbReference>
<dbReference type="PROSITE" id="PS50878">
    <property type="entry name" value="RT_POL"/>
    <property type="match status" value="1"/>
</dbReference>
<keyword evidence="2" id="KW-0548">Nucleotidyltransferase</keyword>
<evidence type="ECO:0000313" key="3">
    <source>
        <dbReference type="Proteomes" id="UP000586918"/>
    </source>
</evidence>
<keyword evidence="2" id="KW-0808">Transferase</keyword>
<dbReference type="AlphaFoldDB" id="A0A848DGY1"/>
<feature type="domain" description="Reverse transcriptase" evidence="1">
    <location>
        <begin position="76"/>
        <end position="318"/>
    </location>
</feature>
<organism evidence="2 3">
    <name type="scientific">Pseudonocardia bannensis</name>
    <dbReference type="NCBI Taxonomy" id="630973"/>
    <lineage>
        <taxon>Bacteria</taxon>
        <taxon>Bacillati</taxon>
        <taxon>Actinomycetota</taxon>
        <taxon>Actinomycetes</taxon>
        <taxon>Pseudonocardiales</taxon>
        <taxon>Pseudonocardiaceae</taxon>
        <taxon>Pseudonocardia</taxon>
    </lineage>
</organism>
<dbReference type="NCBIfam" id="TIGR04416">
    <property type="entry name" value="group_II_RT_mat"/>
    <property type="match status" value="1"/>
</dbReference>
<dbReference type="GO" id="GO:0003964">
    <property type="term" value="F:RNA-directed DNA polymerase activity"/>
    <property type="evidence" value="ECO:0007669"/>
    <property type="project" value="UniProtKB-KW"/>
</dbReference>
<proteinExistence type="predicted"/>
<dbReference type="EMBL" id="JAAXKZ010000027">
    <property type="protein sequence ID" value="NMH91907.1"/>
    <property type="molecule type" value="Genomic_DNA"/>
</dbReference>
<keyword evidence="2" id="KW-0695">RNA-directed DNA polymerase</keyword>
<dbReference type="EC" id="2.7.7.49" evidence="2"/>
<dbReference type="Pfam" id="PF08388">
    <property type="entry name" value="GIIM"/>
    <property type="match status" value="1"/>
</dbReference>
<evidence type="ECO:0000313" key="2">
    <source>
        <dbReference type="EMBL" id="NMH91907.1"/>
    </source>
</evidence>
<evidence type="ECO:0000259" key="1">
    <source>
        <dbReference type="PROSITE" id="PS50878"/>
    </source>
</evidence>
<dbReference type="Pfam" id="PF00078">
    <property type="entry name" value="RVT_1"/>
    <property type="match status" value="1"/>
</dbReference>
<dbReference type="CDD" id="cd01651">
    <property type="entry name" value="RT_G2_intron"/>
    <property type="match status" value="1"/>
</dbReference>
<dbReference type="SUPFAM" id="SSF56672">
    <property type="entry name" value="DNA/RNA polymerases"/>
    <property type="match status" value="1"/>
</dbReference>
<dbReference type="Pfam" id="PF13655">
    <property type="entry name" value="RVT_N"/>
    <property type="match status" value="1"/>
</dbReference>
<dbReference type="InterPro" id="IPR051083">
    <property type="entry name" value="GrpII_Intron_Splice-Mob/Def"/>
</dbReference>
<gene>
    <name evidence="2" type="primary">ltrA</name>
    <name evidence="2" type="ORF">HF519_10030</name>
</gene>
<comment type="caution">
    <text evidence="2">The sequence shown here is derived from an EMBL/GenBank/DDBJ whole genome shotgun (WGS) entry which is preliminary data.</text>
</comment>
<protein>
    <submittedName>
        <fullName evidence="2">Group II intron reverse transcriptase/maturase</fullName>
        <ecNumber evidence="2">2.7.7.49</ecNumber>
    </submittedName>
</protein>
<dbReference type="InterPro" id="IPR000477">
    <property type="entry name" value="RT_dom"/>
</dbReference>
<dbReference type="InterPro" id="IPR030931">
    <property type="entry name" value="Group_II_RT_mat"/>
</dbReference>
<reference evidence="2 3" key="1">
    <citation type="submission" date="2020-04" db="EMBL/GenBank/DDBJ databases">
        <authorList>
            <person name="Klaysubun C."/>
            <person name="Duangmal K."/>
            <person name="Lipun K."/>
        </authorList>
    </citation>
    <scope>NUCLEOTIDE SEQUENCE [LARGE SCALE GENOMIC DNA]</scope>
    <source>
        <strain evidence="2 3">DSM 45300</strain>
    </source>
</reference>
<keyword evidence="3" id="KW-1185">Reference proteome</keyword>